<proteinExistence type="predicted"/>
<keyword evidence="4" id="KW-1133">Transmembrane helix</keyword>
<name>A0A2N1IWK1_9PSED</name>
<sequence>MRRWFSSYENRLLFVLSLSFGFVFFDRNAMSFLAPFVAADLSLSNTQIGLLVSALSLTWALSGYLLGARSDRSGRRKPYLLVAVIVFSVCSFFSGLASTFFMLLAARLLMGVAEGPILPISQTLMAMNSTASRRGHNMGIMQNFGSNLLGSCIAPLLLVALASHYHWRLAFIVAGIPGLIAACMIWKYVREPKEVVIAQPTTPSASQPVAAGSLLELLRYRNVWLSMLIACFYVAWMVLGWAFMPVYYMNERQFGSTEMGILMSVLGASATLCSFIVPALSDRLGRRLVVVVFSLIGALTPLAALYFQGPFWMLCTVLFITWSASGVAPIFMATIPSETVPVHRIAACVGLVMGMGEVVGGVLSPVLGGWLADIHGLGAPLLLQAGCAIVVGVLGLGLIETAPLRAVGRSNLTAVSE</sequence>
<protein>
    <submittedName>
        <fullName evidence="7">MFS transporter</fullName>
    </submittedName>
</protein>
<dbReference type="GO" id="GO:0022857">
    <property type="term" value="F:transmembrane transporter activity"/>
    <property type="evidence" value="ECO:0007669"/>
    <property type="project" value="InterPro"/>
</dbReference>
<reference evidence="7 8" key="1">
    <citation type="submission" date="2017-12" db="EMBL/GenBank/DDBJ databases">
        <title>Isolation and characterization of an aerobic denitrifying Pseudomonas monteilii CY06 from aquaculture ponds.</title>
        <authorList>
            <person name="Ma Q."/>
            <person name="Cai Y."/>
            <person name="He Z."/>
        </authorList>
    </citation>
    <scope>NUCLEOTIDE SEQUENCE [LARGE SCALE GENOMIC DNA]</scope>
    <source>
        <strain evidence="7 8">CY06</strain>
    </source>
</reference>
<evidence type="ECO:0000256" key="4">
    <source>
        <dbReference type="ARBA" id="ARBA00022989"/>
    </source>
</evidence>
<comment type="subcellular location">
    <subcellularLocation>
        <location evidence="1">Cell membrane</location>
        <topology evidence="1">Multi-pass membrane protein</topology>
    </subcellularLocation>
</comment>
<evidence type="ECO:0000313" key="8">
    <source>
        <dbReference type="Proteomes" id="UP000233399"/>
    </source>
</evidence>
<evidence type="ECO:0000256" key="3">
    <source>
        <dbReference type="ARBA" id="ARBA00022692"/>
    </source>
</evidence>
<dbReference type="InterPro" id="IPR020846">
    <property type="entry name" value="MFS_dom"/>
</dbReference>
<dbReference type="PANTHER" id="PTHR43124:SF3">
    <property type="entry name" value="CHLORAMPHENICOL EFFLUX PUMP RV0191"/>
    <property type="match status" value="1"/>
</dbReference>
<dbReference type="Pfam" id="PF07690">
    <property type="entry name" value="MFS_1"/>
    <property type="match status" value="1"/>
</dbReference>
<keyword evidence="5" id="KW-0472">Membrane</keyword>
<dbReference type="AlphaFoldDB" id="A0A2N1IWK1"/>
<dbReference type="SUPFAM" id="SSF103473">
    <property type="entry name" value="MFS general substrate transporter"/>
    <property type="match status" value="1"/>
</dbReference>
<keyword evidence="2" id="KW-1003">Cell membrane</keyword>
<dbReference type="PANTHER" id="PTHR43124">
    <property type="entry name" value="PURINE EFFLUX PUMP PBUE"/>
    <property type="match status" value="1"/>
</dbReference>
<evidence type="ECO:0000256" key="5">
    <source>
        <dbReference type="ARBA" id="ARBA00023136"/>
    </source>
</evidence>
<comment type="caution">
    <text evidence="7">The sequence shown here is derived from an EMBL/GenBank/DDBJ whole genome shotgun (WGS) entry which is preliminary data.</text>
</comment>
<evidence type="ECO:0000259" key="6">
    <source>
        <dbReference type="PROSITE" id="PS50850"/>
    </source>
</evidence>
<dbReference type="CDD" id="cd17325">
    <property type="entry name" value="MFS_MdtG_SLC18_like"/>
    <property type="match status" value="1"/>
</dbReference>
<dbReference type="Gene3D" id="1.20.1250.20">
    <property type="entry name" value="MFS general substrate transporter like domains"/>
    <property type="match status" value="2"/>
</dbReference>
<dbReference type="GO" id="GO:0005886">
    <property type="term" value="C:plasma membrane"/>
    <property type="evidence" value="ECO:0007669"/>
    <property type="project" value="UniProtKB-SubCell"/>
</dbReference>
<gene>
    <name evidence="7" type="ORF">CXB65_04640</name>
</gene>
<organism evidence="7 8">
    <name type="scientific">Pseudomonas monteilii</name>
    <dbReference type="NCBI Taxonomy" id="76759"/>
    <lineage>
        <taxon>Bacteria</taxon>
        <taxon>Pseudomonadati</taxon>
        <taxon>Pseudomonadota</taxon>
        <taxon>Gammaproteobacteria</taxon>
        <taxon>Pseudomonadales</taxon>
        <taxon>Pseudomonadaceae</taxon>
        <taxon>Pseudomonas</taxon>
    </lineage>
</organism>
<evidence type="ECO:0000313" key="7">
    <source>
        <dbReference type="EMBL" id="PKI25106.1"/>
    </source>
</evidence>
<dbReference type="RefSeq" id="WP_021782939.1">
    <property type="nucleotide sequence ID" value="NZ_KK214937.1"/>
</dbReference>
<dbReference type="PROSITE" id="PS50850">
    <property type="entry name" value="MFS"/>
    <property type="match status" value="1"/>
</dbReference>
<dbReference type="InterPro" id="IPR011701">
    <property type="entry name" value="MFS"/>
</dbReference>
<dbReference type="Proteomes" id="UP000233399">
    <property type="component" value="Unassembled WGS sequence"/>
</dbReference>
<feature type="domain" description="Major facilitator superfamily (MFS) profile" evidence="6">
    <location>
        <begin position="12"/>
        <end position="403"/>
    </location>
</feature>
<dbReference type="InterPro" id="IPR036259">
    <property type="entry name" value="MFS_trans_sf"/>
</dbReference>
<evidence type="ECO:0000256" key="2">
    <source>
        <dbReference type="ARBA" id="ARBA00022475"/>
    </source>
</evidence>
<dbReference type="EMBL" id="PJCG01000006">
    <property type="protein sequence ID" value="PKI25106.1"/>
    <property type="molecule type" value="Genomic_DNA"/>
</dbReference>
<evidence type="ECO:0000256" key="1">
    <source>
        <dbReference type="ARBA" id="ARBA00004651"/>
    </source>
</evidence>
<accession>A0A2N1IWK1</accession>
<dbReference type="InterPro" id="IPR050189">
    <property type="entry name" value="MFS_Efflux_Transporters"/>
</dbReference>
<keyword evidence="3" id="KW-0812">Transmembrane</keyword>